<evidence type="ECO:0000256" key="11">
    <source>
        <dbReference type="ARBA" id="ARBA00023136"/>
    </source>
</evidence>
<evidence type="ECO:0000256" key="3">
    <source>
        <dbReference type="ARBA" id="ARBA00022536"/>
    </source>
</evidence>
<dbReference type="OrthoDB" id="619632at2759"/>
<evidence type="ECO:0000256" key="13">
    <source>
        <dbReference type="ARBA" id="ARBA00023170"/>
    </source>
</evidence>
<dbReference type="GO" id="GO:0048544">
    <property type="term" value="P:recognition of pollen"/>
    <property type="evidence" value="ECO:0007669"/>
    <property type="project" value="InterPro"/>
</dbReference>
<evidence type="ECO:0000259" key="23">
    <source>
        <dbReference type="PROSITE" id="PS50948"/>
    </source>
</evidence>
<evidence type="ECO:0000256" key="9">
    <source>
        <dbReference type="ARBA" id="ARBA00022840"/>
    </source>
</evidence>
<keyword evidence="6 20" id="KW-0732">Signal</keyword>
<dbReference type="PROSITE" id="PS50011">
    <property type="entry name" value="PROTEIN_KINASE_DOM"/>
    <property type="match status" value="1"/>
</dbReference>
<dbReference type="GO" id="GO:0106310">
    <property type="term" value="F:protein serine kinase activity"/>
    <property type="evidence" value="ECO:0007669"/>
    <property type="project" value="RHEA"/>
</dbReference>
<dbReference type="PROSITE" id="PS50948">
    <property type="entry name" value="PAN"/>
    <property type="match status" value="1"/>
</dbReference>
<feature type="chain" id="PRO_5024305650" description="Receptor-like serine/threonine-protein kinase" evidence="20">
    <location>
        <begin position="22"/>
        <end position="801"/>
    </location>
</feature>
<dbReference type="SUPFAM" id="SSF51110">
    <property type="entry name" value="alpha-D-mannose-specific plant lectins"/>
    <property type="match status" value="1"/>
</dbReference>
<dbReference type="Pfam" id="PF00069">
    <property type="entry name" value="Pkinase"/>
    <property type="match status" value="1"/>
</dbReference>
<evidence type="ECO:0000256" key="6">
    <source>
        <dbReference type="ARBA" id="ARBA00022729"/>
    </source>
</evidence>
<comment type="subcellular location">
    <subcellularLocation>
        <location evidence="1">Membrane</location>
        <topology evidence="1">Single-pass type I membrane protein</topology>
    </subcellularLocation>
</comment>
<keyword evidence="12" id="KW-1015">Disulfide bond</keyword>
<dbReference type="CDD" id="cd00028">
    <property type="entry name" value="B_lectin"/>
    <property type="match status" value="1"/>
</dbReference>
<feature type="transmembrane region" description="Helical" evidence="19">
    <location>
        <begin position="454"/>
        <end position="479"/>
    </location>
</feature>
<protein>
    <recommendedName>
        <fullName evidence="17">Receptor-like serine/threonine-protein kinase</fullName>
        <ecNumber evidence="17">2.7.11.1</ecNumber>
    </recommendedName>
</protein>
<dbReference type="InterPro" id="IPR017441">
    <property type="entry name" value="Protein_kinase_ATP_BS"/>
</dbReference>
<dbReference type="PANTHER" id="PTHR47974">
    <property type="entry name" value="OS07G0415500 PROTEIN"/>
    <property type="match status" value="1"/>
</dbReference>
<comment type="catalytic activity">
    <reaction evidence="16 17">
        <text>L-seryl-[protein] + ATP = O-phospho-L-seryl-[protein] + ADP + H(+)</text>
        <dbReference type="Rhea" id="RHEA:17989"/>
        <dbReference type="Rhea" id="RHEA-COMP:9863"/>
        <dbReference type="Rhea" id="RHEA-COMP:11604"/>
        <dbReference type="ChEBI" id="CHEBI:15378"/>
        <dbReference type="ChEBI" id="CHEBI:29999"/>
        <dbReference type="ChEBI" id="CHEBI:30616"/>
        <dbReference type="ChEBI" id="CHEBI:83421"/>
        <dbReference type="ChEBI" id="CHEBI:456216"/>
        <dbReference type="EC" id="2.7.11.1"/>
    </reaction>
</comment>
<dbReference type="GO" id="GO:0004674">
    <property type="term" value="F:protein serine/threonine kinase activity"/>
    <property type="evidence" value="ECO:0007669"/>
    <property type="project" value="UniProtKB-KW"/>
</dbReference>
<dbReference type="SMART" id="SM00220">
    <property type="entry name" value="S_TKc"/>
    <property type="match status" value="1"/>
</dbReference>
<dbReference type="PIRSF" id="PIRSF000641">
    <property type="entry name" value="SRK"/>
    <property type="match status" value="1"/>
</dbReference>
<dbReference type="FunFam" id="1.10.510.10:FF:000537">
    <property type="entry name" value="Putative receptor-like protein kinase"/>
    <property type="match status" value="1"/>
</dbReference>
<keyword evidence="7 17" id="KW-0547">Nucleotide-binding</keyword>
<dbReference type="EMBL" id="CM017327">
    <property type="protein sequence ID" value="KAE8100123.1"/>
    <property type="molecule type" value="Genomic_DNA"/>
</dbReference>
<accession>A0A5N6RM73</accession>
<evidence type="ECO:0000256" key="8">
    <source>
        <dbReference type="ARBA" id="ARBA00022777"/>
    </source>
</evidence>
<dbReference type="PROSITE" id="PS50927">
    <property type="entry name" value="BULB_LECTIN"/>
    <property type="match status" value="1"/>
</dbReference>
<dbReference type="PROSITE" id="PS00108">
    <property type="entry name" value="PROTEIN_KINASE_ST"/>
    <property type="match status" value="1"/>
</dbReference>
<dbReference type="FunFam" id="3.30.200.20:FF:000059">
    <property type="entry name" value="S-receptor-like serine/threonine-protein kinase"/>
    <property type="match status" value="1"/>
</dbReference>
<evidence type="ECO:0000256" key="15">
    <source>
        <dbReference type="ARBA" id="ARBA00047899"/>
    </source>
</evidence>
<feature type="domain" description="Apple" evidence="23">
    <location>
        <begin position="331"/>
        <end position="413"/>
    </location>
</feature>
<evidence type="ECO:0000256" key="19">
    <source>
        <dbReference type="SAM" id="Phobius"/>
    </source>
</evidence>
<keyword evidence="5 19" id="KW-0812">Transmembrane</keyword>
<evidence type="ECO:0000256" key="18">
    <source>
        <dbReference type="PROSITE-ProRule" id="PRU10141"/>
    </source>
</evidence>
<dbReference type="Gene3D" id="1.10.510.10">
    <property type="entry name" value="Transferase(Phosphotransferase) domain 1"/>
    <property type="match status" value="1"/>
</dbReference>
<dbReference type="EC" id="2.7.11.1" evidence="17"/>
<dbReference type="PROSITE" id="PS00107">
    <property type="entry name" value="PROTEIN_KINASE_ATP"/>
    <property type="match status" value="1"/>
</dbReference>
<dbReference type="InterPro" id="IPR024171">
    <property type="entry name" value="SRK-like_kinase"/>
</dbReference>
<keyword evidence="13" id="KW-0675">Receptor</keyword>
<evidence type="ECO:0000256" key="20">
    <source>
        <dbReference type="SAM" id="SignalP"/>
    </source>
</evidence>
<keyword evidence="25" id="KW-1185">Reference proteome</keyword>
<dbReference type="FunFam" id="2.90.10.10:FF:000015">
    <property type="entry name" value="Serine/threonine-protein kinase"/>
    <property type="match status" value="1"/>
</dbReference>
<dbReference type="InterPro" id="IPR001480">
    <property type="entry name" value="Bulb-type_lectin_dom"/>
</dbReference>
<dbReference type="GO" id="GO:0005524">
    <property type="term" value="F:ATP binding"/>
    <property type="evidence" value="ECO:0007669"/>
    <property type="project" value="UniProtKB-UniRule"/>
</dbReference>
<comment type="similarity">
    <text evidence="17">Belongs to the protein kinase superfamily. Ser/Thr protein kinase family.</text>
</comment>
<feature type="signal peptide" evidence="20">
    <location>
        <begin position="1"/>
        <end position="21"/>
    </location>
</feature>
<dbReference type="SMART" id="SM00108">
    <property type="entry name" value="B_lectin"/>
    <property type="match status" value="1"/>
</dbReference>
<dbReference type="Proteomes" id="UP000327013">
    <property type="component" value="Chromosome 7"/>
</dbReference>
<dbReference type="InterPro" id="IPR000858">
    <property type="entry name" value="S_locus_glycoprot_dom"/>
</dbReference>
<dbReference type="InterPro" id="IPR008271">
    <property type="entry name" value="Ser/Thr_kinase_AS"/>
</dbReference>
<keyword evidence="4 17" id="KW-0808">Transferase</keyword>
<evidence type="ECO:0000256" key="4">
    <source>
        <dbReference type="ARBA" id="ARBA00022679"/>
    </source>
</evidence>
<feature type="binding site" evidence="18">
    <location>
        <position position="539"/>
    </location>
    <ligand>
        <name>ATP</name>
        <dbReference type="ChEBI" id="CHEBI:30616"/>
    </ligand>
</feature>
<evidence type="ECO:0000256" key="16">
    <source>
        <dbReference type="ARBA" id="ARBA00048679"/>
    </source>
</evidence>
<dbReference type="GO" id="GO:0016020">
    <property type="term" value="C:membrane"/>
    <property type="evidence" value="ECO:0007669"/>
    <property type="project" value="UniProtKB-SubCell"/>
</dbReference>
<dbReference type="InterPro" id="IPR011009">
    <property type="entry name" value="Kinase-like_dom_sf"/>
</dbReference>
<dbReference type="AlphaFoldDB" id="A0A5N6RM73"/>
<evidence type="ECO:0000256" key="12">
    <source>
        <dbReference type="ARBA" id="ARBA00023157"/>
    </source>
</evidence>
<name>A0A5N6RM73_9ROSI</name>
<keyword evidence="3" id="KW-0245">EGF-like domain</keyword>
<sequence>MDISSFILLLFLSQIPYPCSSVTYDYLLKGSFLSVEKPSDVLVSANGDFCAGFFSVGENAFSFAIWFTKSSNPTVVWMANRDQPVNGKASRLSLLEDGNLILSDAGRVTIWTTSTASASSLQLQLLNTGNLVLRTSDGVFIWQSFDSPTDTLLPQQLLTEDASLISSRSRSNYSSGYYKLYFDNDNVLRLLYNGPNISSVYWPDPWLRSWEAGRTTYNVSKTAVLNVTGHFSSSDDLKFKAADFGMGVTRRLTLDLDGNIRLYSLDEVLKNWVVTWQAIMKPCRVNGVCGPNSLCSYDHVLGRTCSCIQGYKIQNPNDWSTGCESEFNISCNSSQFRFVMLANVEFYGYDKNYKQNSTLQECEEECLKMCGDCKGFQYKFDPDPSVYSCYPKTLLLDGYYSPDFDGDVYLKLPKADISSDDKSDKEVMLDCHGEVLQLLSRTYKKTQENRSLKILVWFASALGCVELTCFFLVWCFLFWGRKNPDKAVHGYILAAAGFKKFSYAELKKATRGFSEEIGRGGGGVVYKGVLSDHRVAAIKRLNEAAQGEAEFMGEVSFIGRLNHMNLIEMWGYCTEGKHRLLVYEYLERGSLADNLSSAALNWEKRFEIALGTAKGLAYLHEECLEWILHCDIKPQNILLDSNFRPKVADFGLSKLLNRGGSDNMTSRIRGTRGYMAPEWVYNLPITSKVDVYSYGIVVLEMVTGKSQTNLLTVDGGGVIGQGGLITWVRDKVKEGATRKVSRIEEIVDPMMAGKFDMAKMEVVIRAALQCVEEDKDARPTMRQVVEMLLRRDWEDEHSMTL</sequence>
<dbReference type="Pfam" id="PF00954">
    <property type="entry name" value="S_locus_glycop"/>
    <property type="match status" value="1"/>
</dbReference>
<evidence type="ECO:0000256" key="5">
    <source>
        <dbReference type="ARBA" id="ARBA00022692"/>
    </source>
</evidence>
<evidence type="ECO:0000256" key="10">
    <source>
        <dbReference type="ARBA" id="ARBA00022989"/>
    </source>
</evidence>
<evidence type="ECO:0000313" key="24">
    <source>
        <dbReference type="EMBL" id="KAE8100123.1"/>
    </source>
</evidence>
<comment type="catalytic activity">
    <reaction evidence="15 17">
        <text>L-threonyl-[protein] + ATP = O-phospho-L-threonyl-[protein] + ADP + H(+)</text>
        <dbReference type="Rhea" id="RHEA:46608"/>
        <dbReference type="Rhea" id="RHEA-COMP:11060"/>
        <dbReference type="Rhea" id="RHEA-COMP:11605"/>
        <dbReference type="ChEBI" id="CHEBI:15378"/>
        <dbReference type="ChEBI" id="CHEBI:30013"/>
        <dbReference type="ChEBI" id="CHEBI:30616"/>
        <dbReference type="ChEBI" id="CHEBI:61977"/>
        <dbReference type="ChEBI" id="CHEBI:456216"/>
        <dbReference type="EC" id="2.7.11.1"/>
    </reaction>
</comment>
<dbReference type="PANTHER" id="PTHR47974:SF3">
    <property type="entry name" value="RECEPTOR-LIKE SERINE_THREONINE-PROTEIN KINASE"/>
    <property type="match status" value="1"/>
</dbReference>
<keyword evidence="10 19" id="KW-1133">Transmembrane helix</keyword>
<gene>
    <name evidence="24" type="ORF">FH972_018050</name>
</gene>
<dbReference type="Pfam" id="PF01453">
    <property type="entry name" value="B_lectin"/>
    <property type="match status" value="1"/>
</dbReference>
<feature type="domain" description="Bulb-type lectin" evidence="22">
    <location>
        <begin position="27"/>
        <end position="146"/>
    </location>
</feature>
<evidence type="ECO:0000259" key="21">
    <source>
        <dbReference type="PROSITE" id="PS50011"/>
    </source>
</evidence>
<dbReference type="InterPro" id="IPR036426">
    <property type="entry name" value="Bulb-type_lectin_dom_sf"/>
</dbReference>
<evidence type="ECO:0000256" key="7">
    <source>
        <dbReference type="ARBA" id="ARBA00022741"/>
    </source>
</evidence>
<keyword evidence="11 19" id="KW-0472">Membrane</keyword>
<keyword evidence="9 17" id="KW-0067">ATP-binding</keyword>
<evidence type="ECO:0000256" key="14">
    <source>
        <dbReference type="ARBA" id="ARBA00023180"/>
    </source>
</evidence>
<dbReference type="InterPro" id="IPR000719">
    <property type="entry name" value="Prot_kinase_dom"/>
</dbReference>
<evidence type="ECO:0000256" key="1">
    <source>
        <dbReference type="ARBA" id="ARBA00004479"/>
    </source>
</evidence>
<dbReference type="SUPFAM" id="SSF56112">
    <property type="entry name" value="Protein kinase-like (PK-like)"/>
    <property type="match status" value="1"/>
</dbReference>
<proteinExistence type="inferred from homology"/>
<organism evidence="24 25">
    <name type="scientific">Carpinus fangiana</name>
    <dbReference type="NCBI Taxonomy" id="176857"/>
    <lineage>
        <taxon>Eukaryota</taxon>
        <taxon>Viridiplantae</taxon>
        <taxon>Streptophyta</taxon>
        <taxon>Embryophyta</taxon>
        <taxon>Tracheophyta</taxon>
        <taxon>Spermatophyta</taxon>
        <taxon>Magnoliopsida</taxon>
        <taxon>eudicotyledons</taxon>
        <taxon>Gunneridae</taxon>
        <taxon>Pentapetalae</taxon>
        <taxon>rosids</taxon>
        <taxon>fabids</taxon>
        <taxon>Fagales</taxon>
        <taxon>Betulaceae</taxon>
        <taxon>Carpinus</taxon>
    </lineage>
</organism>
<evidence type="ECO:0000256" key="17">
    <source>
        <dbReference type="PIRNR" id="PIRNR000641"/>
    </source>
</evidence>
<feature type="domain" description="Protein kinase" evidence="21">
    <location>
        <begin position="511"/>
        <end position="800"/>
    </location>
</feature>
<keyword evidence="2 17" id="KW-0723">Serine/threonine-protein kinase</keyword>
<dbReference type="CDD" id="cd01098">
    <property type="entry name" value="PAN_AP_plant"/>
    <property type="match status" value="1"/>
</dbReference>
<dbReference type="Gene3D" id="2.90.10.10">
    <property type="entry name" value="Bulb-type lectin domain"/>
    <property type="match status" value="1"/>
</dbReference>
<keyword evidence="8 17" id="KW-0418">Kinase</keyword>
<evidence type="ECO:0000259" key="22">
    <source>
        <dbReference type="PROSITE" id="PS50927"/>
    </source>
</evidence>
<dbReference type="InterPro" id="IPR003609">
    <property type="entry name" value="Pan_app"/>
</dbReference>
<dbReference type="Gene3D" id="3.30.200.20">
    <property type="entry name" value="Phosphorylase Kinase, domain 1"/>
    <property type="match status" value="1"/>
</dbReference>
<evidence type="ECO:0000313" key="25">
    <source>
        <dbReference type="Proteomes" id="UP000327013"/>
    </source>
</evidence>
<reference evidence="24 25" key="1">
    <citation type="submission" date="2019-06" db="EMBL/GenBank/DDBJ databases">
        <title>A chromosomal-level reference genome of Carpinus fangiana (Coryloideae, Betulaceae).</title>
        <authorList>
            <person name="Yang X."/>
            <person name="Wang Z."/>
            <person name="Zhang L."/>
            <person name="Hao G."/>
            <person name="Liu J."/>
            <person name="Yang Y."/>
        </authorList>
    </citation>
    <scope>NUCLEOTIDE SEQUENCE [LARGE SCALE GENOMIC DNA]</scope>
    <source>
        <strain evidence="24">Cfa_2016G</strain>
        <tissue evidence="24">Leaf</tissue>
    </source>
</reference>
<keyword evidence="14" id="KW-0325">Glycoprotein</keyword>
<dbReference type="FunFam" id="2.90.10.10:FF:000017">
    <property type="entry name" value="Putative receptor protein kinase ZmPK1"/>
    <property type="match status" value="1"/>
</dbReference>
<evidence type="ECO:0000256" key="2">
    <source>
        <dbReference type="ARBA" id="ARBA00022527"/>
    </source>
</evidence>